<dbReference type="EMBL" id="FNTI01000001">
    <property type="protein sequence ID" value="SEE45147.1"/>
    <property type="molecule type" value="Genomic_DNA"/>
</dbReference>
<dbReference type="PANTHER" id="PTHR47260">
    <property type="entry name" value="UPF0644 PROTEIN PB2B4.06"/>
    <property type="match status" value="1"/>
</dbReference>
<evidence type="ECO:0000256" key="1">
    <source>
        <dbReference type="ARBA" id="ARBA00022801"/>
    </source>
</evidence>
<reference evidence="3 4" key="1">
    <citation type="submission" date="2016-10" db="EMBL/GenBank/DDBJ databases">
        <authorList>
            <person name="de Groot N.N."/>
        </authorList>
    </citation>
    <scope>NUCLEOTIDE SEQUENCE [LARGE SCALE GENOMIC DNA]</scope>
    <source>
        <strain evidence="3 4">GAS522</strain>
    </source>
</reference>
<dbReference type="Gene3D" id="3.10.129.10">
    <property type="entry name" value="Hotdog Thioesterase"/>
    <property type="match status" value="1"/>
</dbReference>
<dbReference type="AlphaFoldDB" id="A0A1H5IYM4"/>
<dbReference type="InterPro" id="IPR003736">
    <property type="entry name" value="PAAI_dom"/>
</dbReference>
<proteinExistence type="predicted"/>
<dbReference type="Pfam" id="PF03061">
    <property type="entry name" value="4HBT"/>
    <property type="match status" value="1"/>
</dbReference>
<feature type="domain" description="Thioesterase" evidence="2">
    <location>
        <begin position="43"/>
        <end position="116"/>
    </location>
</feature>
<dbReference type="SUPFAM" id="SSF54637">
    <property type="entry name" value="Thioesterase/thiol ester dehydrase-isomerase"/>
    <property type="match status" value="1"/>
</dbReference>
<evidence type="ECO:0000313" key="4">
    <source>
        <dbReference type="Proteomes" id="UP000183208"/>
    </source>
</evidence>
<gene>
    <name evidence="3" type="ORF">SAMN05444171_7539</name>
</gene>
<dbReference type="InterPro" id="IPR029069">
    <property type="entry name" value="HotDog_dom_sf"/>
</dbReference>
<sequence length="134" mass="14483">MSDHLKEIPPAARLLGREIISVDPQSGEVTLRFMARAEFANRHGTVQGGMLAAMLDSATGNAVMARLPSHLTAVTARLDTQFLKPAALGPITATARLIHQDERAAEVQAELTDSEGWVVATARAELRVRERKTS</sequence>
<evidence type="ECO:0000259" key="2">
    <source>
        <dbReference type="Pfam" id="PF03061"/>
    </source>
</evidence>
<dbReference type="CDD" id="cd03443">
    <property type="entry name" value="PaaI_thioesterase"/>
    <property type="match status" value="1"/>
</dbReference>
<dbReference type="NCBIfam" id="TIGR00369">
    <property type="entry name" value="unchar_dom_1"/>
    <property type="match status" value="1"/>
</dbReference>
<dbReference type="GO" id="GO:0016289">
    <property type="term" value="F:acyl-CoA hydrolase activity"/>
    <property type="evidence" value="ECO:0007669"/>
    <property type="project" value="UniProtKB-ARBA"/>
</dbReference>
<accession>A0A1H5IYM4</accession>
<keyword evidence="1" id="KW-0378">Hydrolase</keyword>
<evidence type="ECO:0000313" key="3">
    <source>
        <dbReference type="EMBL" id="SEE45147.1"/>
    </source>
</evidence>
<organism evidence="3 4">
    <name type="scientific">Bradyrhizobium lablabi</name>
    <dbReference type="NCBI Taxonomy" id="722472"/>
    <lineage>
        <taxon>Bacteria</taxon>
        <taxon>Pseudomonadati</taxon>
        <taxon>Pseudomonadota</taxon>
        <taxon>Alphaproteobacteria</taxon>
        <taxon>Hyphomicrobiales</taxon>
        <taxon>Nitrobacteraceae</taxon>
        <taxon>Bradyrhizobium</taxon>
    </lineage>
</organism>
<protein>
    <submittedName>
        <fullName evidence="3">Uncharacterized domain 1-containing protein</fullName>
    </submittedName>
</protein>
<name>A0A1H5IYM4_9BRAD</name>
<dbReference type="PANTHER" id="PTHR47260:SF1">
    <property type="entry name" value="UPF0644 PROTEIN PB2B4.06"/>
    <property type="match status" value="1"/>
</dbReference>
<dbReference type="InterPro" id="IPR006683">
    <property type="entry name" value="Thioestr_dom"/>
</dbReference>
<dbReference type="Proteomes" id="UP000183208">
    <property type="component" value="Unassembled WGS sequence"/>
</dbReference>
<dbReference type="RefSeq" id="WP_244525013.1">
    <property type="nucleotide sequence ID" value="NZ_FNTI01000001.1"/>
</dbReference>
<dbReference type="InterPro" id="IPR052061">
    <property type="entry name" value="PTE-AB_protein"/>
</dbReference>